<feature type="compositionally biased region" description="Basic and acidic residues" evidence="1">
    <location>
        <begin position="63"/>
        <end position="89"/>
    </location>
</feature>
<keyword evidence="3" id="KW-1185">Reference proteome</keyword>
<evidence type="ECO:0000313" key="2">
    <source>
        <dbReference type="EMBL" id="CAK9318603.1"/>
    </source>
</evidence>
<sequence length="89" mass="9943">MGIVNSHFFALPFPSIFFAIYSLDSPLPRFKKKIGKKKGVGSGFLFEEEDNDEGNVECSSFKEGGHEEGIDRTEGKGERERDEGENVRA</sequence>
<organism evidence="2 3">
    <name type="scientific">Citrullus colocynthis</name>
    <name type="common">colocynth</name>
    <dbReference type="NCBI Taxonomy" id="252529"/>
    <lineage>
        <taxon>Eukaryota</taxon>
        <taxon>Viridiplantae</taxon>
        <taxon>Streptophyta</taxon>
        <taxon>Embryophyta</taxon>
        <taxon>Tracheophyta</taxon>
        <taxon>Spermatophyta</taxon>
        <taxon>Magnoliopsida</taxon>
        <taxon>eudicotyledons</taxon>
        <taxon>Gunneridae</taxon>
        <taxon>Pentapetalae</taxon>
        <taxon>rosids</taxon>
        <taxon>fabids</taxon>
        <taxon>Cucurbitales</taxon>
        <taxon>Cucurbitaceae</taxon>
        <taxon>Benincaseae</taxon>
        <taxon>Citrullus</taxon>
    </lineage>
</organism>
<accession>A0ABP0YDN0</accession>
<proteinExistence type="predicted"/>
<dbReference type="Proteomes" id="UP001642487">
    <property type="component" value="Chromosome 3"/>
</dbReference>
<feature type="region of interest" description="Disordered" evidence="1">
    <location>
        <begin position="49"/>
        <end position="89"/>
    </location>
</feature>
<gene>
    <name evidence="2" type="ORF">CITCOLO1_LOCUS10573</name>
</gene>
<reference evidence="2 3" key="1">
    <citation type="submission" date="2024-03" db="EMBL/GenBank/DDBJ databases">
        <authorList>
            <person name="Gkanogiannis A."/>
            <person name="Becerra Lopez-Lavalle L."/>
        </authorList>
    </citation>
    <scope>NUCLEOTIDE SEQUENCE [LARGE SCALE GENOMIC DNA]</scope>
</reference>
<name>A0ABP0YDN0_9ROSI</name>
<evidence type="ECO:0000313" key="3">
    <source>
        <dbReference type="Proteomes" id="UP001642487"/>
    </source>
</evidence>
<protein>
    <submittedName>
        <fullName evidence="2">Uncharacterized protein</fullName>
    </submittedName>
</protein>
<dbReference type="EMBL" id="OZ021737">
    <property type="protein sequence ID" value="CAK9318603.1"/>
    <property type="molecule type" value="Genomic_DNA"/>
</dbReference>
<evidence type="ECO:0000256" key="1">
    <source>
        <dbReference type="SAM" id="MobiDB-lite"/>
    </source>
</evidence>